<evidence type="ECO:0000313" key="3">
    <source>
        <dbReference type="Proteomes" id="UP000093173"/>
    </source>
</evidence>
<dbReference type="RefSeq" id="WP_065576984.1">
    <property type="nucleotide sequence ID" value="NZ_JBNGCH010000581.1"/>
</dbReference>
<comment type="caution">
    <text evidence="2">The sequence shown here is derived from an EMBL/GenBank/DDBJ whole genome shotgun (WGS) entry which is preliminary data.</text>
</comment>
<organism evidence="2 3">
    <name type="scientific">Vibrio genomosp. F10</name>
    <dbReference type="NCBI Taxonomy" id="723171"/>
    <lineage>
        <taxon>Bacteria</taxon>
        <taxon>Pseudomonadati</taxon>
        <taxon>Pseudomonadota</taxon>
        <taxon>Gammaproteobacteria</taxon>
        <taxon>Vibrionales</taxon>
        <taxon>Vibrionaceae</taxon>
        <taxon>Vibrio</taxon>
    </lineage>
</organism>
<reference evidence="3" key="1">
    <citation type="submission" date="2016-06" db="EMBL/GenBank/DDBJ databases">
        <authorList>
            <person name="Hehemann J.-H."/>
            <person name="Arevalo P."/>
            <person name="Datta M.S."/>
            <person name="Polz M.F."/>
        </authorList>
    </citation>
    <scope>NUCLEOTIDE SEQUENCE [LARGE SCALE GENOMIC DNA]</scope>
    <source>
        <strain evidence="3">9CSC122</strain>
    </source>
</reference>
<evidence type="ECO:0000259" key="1">
    <source>
        <dbReference type="Pfam" id="PF11575"/>
    </source>
</evidence>
<gene>
    <name evidence="2" type="ORF">A6E14_11770</name>
</gene>
<dbReference type="Proteomes" id="UP000093173">
    <property type="component" value="Unassembled WGS sequence"/>
</dbReference>
<dbReference type="InterPro" id="IPR023998">
    <property type="entry name" value="FCR-like"/>
</dbReference>
<dbReference type="NCBIfam" id="TIGR03950">
    <property type="entry name" value="sidero_Fe_reduc"/>
    <property type="match status" value="1"/>
</dbReference>
<keyword evidence="3" id="KW-1185">Reference proteome</keyword>
<feature type="domain" description="Ferric siderophore reductase C-terminal" evidence="1">
    <location>
        <begin position="217"/>
        <end position="237"/>
    </location>
</feature>
<proteinExistence type="predicted"/>
<dbReference type="GO" id="GO:0051537">
    <property type="term" value="F:2 iron, 2 sulfur cluster binding"/>
    <property type="evidence" value="ECO:0007669"/>
    <property type="project" value="InterPro"/>
</dbReference>
<sequence length="258" mass="29643">MPQDFFMNQLFEFSKQITPYLAGKLESLPNNPQQHGIIHFDHNSRLLIQDLYESIAKNSPEAGKAYWLTRTWDLLCWQPLYLSFVSVYACQALPDLKRIAQFVQNDFVAGYQFETSDHTHGDQSALIALAGQDLQTLFEHYRNEMSEWTRIRPGFTHHLLADGILRCIVKLKKYAPELTNHYLLEQAKLWLFACGLPEQLTQSLSIDPATNELKFVRTSCCLVYKCAGRKLCSDCPRAIENKRVPNSKAVSNRIKSTL</sequence>
<dbReference type="Pfam" id="PF11575">
    <property type="entry name" value="FhuF_C"/>
    <property type="match status" value="1"/>
</dbReference>
<dbReference type="EMBL" id="MAJZ01000581">
    <property type="protein sequence ID" value="OCH75015.1"/>
    <property type="molecule type" value="Genomic_DNA"/>
</dbReference>
<evidence type="ECO:0000313" key="2">
    <source>
        <dbReference type="EMBL" id="OCH75015.1"/>
    </source>
</evidence>
<dbReference type="InterPro" id="IPR024726">
    <property type="entry name" value="FhuF_C"/>
</dbReference>
<accession>A0A1B9QXX6</accession>
<protein>
    <submittedName>
        <fullName evidence="2">Siderophore ferric iron reductase</fullName>
    </submittedName>
</protein>
<name>A0A1B9QXX6_9VIBR</name>
<dbReference type="AlphaFoldDB" id="A0A1B9QXX6"/>